<keyword evidence="3" id="KW-1185">Reference proteome</keyword>
<protein>
    <submittedName>
        <fullName evidence="2">Schizosaccharomyces specific protein</fullName>
    </submittedName>
</protein>
<dbReference type="Proteomes" id="UP001212411">
    <property type="component" value="Chromosome 3"/>
</dbReference>
<organism evidence="2 3">
    <name type="scientific">Schizosaccharomyces osmophilus</name>
    <dbReference type="NCBI Taxonomy" id="2545709"/>
    <lineage>
        <taxon>Eukaryota</taxon>
        <taxon>Fungi</taxon>
        <taxon>Dikarya</taxon>
        <taxon>Ascomycota</taxon>
        <taxon>Taphrinomycotina</taxon>
        <taxon>Schizosaccharomycetes</taxon>
        <taxon>Schizosaccharomycetales</taxon>
        <taxon>Schizosaccharomycetaceae</taxon>
        <taxon>Schizosaccharomyces</taxon>
    </lineage>
</organism>
<reference evidence="2 3" key="1">
    <citation type="journal article" date="2023" name="G3 (Bethesda)">
        <title>A high-quality reference genome for the fission yeast Schizosaccharomyces osmophilus.</title>
        <authorList>
            <person name="Jia G.S."/>
            <person name="Zhang W.C."/>
            <person name="Liang Y."/>
            <person name="Liu X.H."/>
            <person name="Rhind N."/>
            <person name="Pidoux A."/>
            <person name="Brysch-Herzberg M."/>
            <person name="Du L.L."/>
        </authorList>
    </citation>
    <scope>NUCLEOTIDE SEQUENCE [LARGE SCALE GENOMIC DNA]</scope>
    <source>
        <strain evidence="2 3">CBS 15793</strain>
    </source>
</reference>
<evidence type="ECO:0000313" key="2">
    <source>
        <dbReference type="EMBL" id="WBW75236.1"/>
    </source>
</evidence>
<evidence type="ECO:0000313" key="3">
    <source>
        <dbReference type="Proteomes" id="UP001212411"/>
    </source>
</evidence>
<feature type="transmembrane region" description="Helical" evidence="1">
    <location>
        <begin position="220"/>
        <end position="236"/>
    </location>
</feature>
<sequence length="265" mass="30329">MSSITSPIVYRSPVGYAYKLYLEGNLPSSLHILKTYFQEGCPKEGNLDSACSLYLQVSSELNHSWQKTLEWLKLVHNGPIPRSLLNELVITYGSKKTWESREQLAELLSLAEKFKTEIFADDRGYQVEEQLVKLACEWKLFPLAESLLVNPYQKGEADLSNFISEQKFQHKLKESLSADNPNNDATKERNALTSIKRFCSQLAARIGFLQNNSTWFPKNTNLLLIAFALVVLIFKIKGNISKIRRYPIVWESLQSFIEKLAFIIS</sequence>
<accession>A0AAE9WF33</accession>
<dbReference type="KEGG" id="som:SOMG_04330"/>
<gene>
    <name evidence="2" type="ORF">SOMG_04330</name>
</gene>
<proteinExistence type="predicted"/>
<keyword evidence="1" id="KW-0812">Transmembrane</keyword>
<dbReference type="EMBL" id="CP115613">
    <property type="protein sequence ID" value="WBW75236.1"/>
    <property type="molecule type" value="Genomic_DNA"/>
</dbReference>
<dbReference type="AlphaFoldDB" id="A0AAE9WF33"/>
<evidence type="ECO:0000256" key="1">
    <source>
        <dbReference type="SAM" id="Phobius"/>
    </source>
</evidence>
<name>A0AAE9WF33_9SCHI</name>
<keyword evidence="1" id="KW-0472">Membrane</keyword>
<dbReference type="RefSeq" id="XP_056039479.1">
    <property type="nucleotide sequence ID" value="XM_056183117.1"/>
</dbReference>
<dbReference type="GeneID" id="80877806"/>
<keyword evidence="1" id="KW-1133">Transmembrane helix</keyword>